<evidence type="ECO:0000313" key="1">
    <source>
        <dbReference type="EMBL" id="ACB39975.1"/>
    </source>
</evidence>
<proteinExistence type="predicted"/>
<gene>
    <name evidence="1" type="ordered locus">Tneu_1044</name>
</gene>
<dbReference type="STRING" id="444157.Tneu_1044"/>
<dbReference type="GeneID" id="6165000"/>
<protein>
    <submittedName>
        <fullName evidence="1">Uncharacterized protein</fullName>
    </submittedName>
</protein>
<keyword evidence="2" id="KW-1185">Reference proteome</keyword>
<dbReference type="EMBL" id="CP001014">
    <property type="protein sequence ID" value="ACB39975.1"/>
    <property type="molecule type" value="Genomic_DNA"/>
</dbReference>
<evidence type="ECO:0000313" key="2">
    <source>
        <dbReference type="Proteomes" id="UP000001694"/>
    </source>
</evidence>
<dbReference type="Proteomes" id="UP000001694">
    <property type="component" value="Chromosome"/>
</dbReference>
<dbReference type="HOGENOM" id="CLU_2191126_0_0_2"/>
<dbReference type="OrthoDB" id="387452at2157"/>
<sequence length="108" mass="11987">MREVSYAYNGTLRTLSVYKQVPPNGTWLAVVPCGANVTVVTSYGVATRAQTWTPVCIKREVVASEVNAEFIRELVEYADYVADYHLYKSVPVLAAFFRSGSFQVAVQT</sequence>
<dbReference type="KEGG" id="tne:Tneu_1044"/>
<organism evidence="1 2">
    <name type="scientific">Pyrobaculum neutrophilum (strain DSM 2338 / JCM 9278 / NBRC 100436 / V24Sta)</name>
    <name type="common">Thermoproteus neutrophilus</name>
    <dbReference type="NCBI Taxonomy" id="444157"/>
    <lineage>
        <taxon>Archaea</taxon>
        <taxon>Thermoproteota</taxon>
        <taxon>Thermoprotei</taxon>
        <taxon>Thermoproteales</taxon>
        <taxon>Thermoproteaceae</taxon>
        <taxon>Pyrobaculum</taxon>
    </lineage>
</organism>
<reference evidence="1" key="1">
    <citation type="submission" date="2008-03" db="EMBL/GenBank/DDBJ databases">
        <title>Complete sequence of Thermoproteus neutrophilus V24Sta.</title>
        <authorList>
            <consortium name="US DOE Joint Genome Institute"/>
            <person name="Copeland A."/>
            <person name="Lucas S."/>
            <person name="Lapidus A."/>
            <person name="Glavina del Rio T."/>
            <person name="Dalin E."/>
            <person name="Tice H."/>
            <person name="Bruce D."/>
            <person name="Goodwin L."/>
            <person name="Pitluck S."/>
            <person name="Sims D."/>
            <person name="Brettin T."/>
            <person name="Detter J.C."/>
            <person name="Han C."/>
            <person name="Kuske C.R."/>
            <person name="Schmutz J."/>
            <person name="Larimer F."/>
            <person name="Land M."/>
            <person name="Hauser L."/>
            <person name="Kyrpides N."/>
            <person name="Mikhailova N."/>
            <person name="Biddle J.F."/>
            <person name="Zhang Z."/>
            <person name="Fitz-Gibbon S.T."/>
            <person name="Lowe T.M."/>
            <person name="Saltikov C."/>
            <person name="House C.H."/>
            <person name="Richardson P."/>
        </authorList>
    </citation>
    <scope>NUCLEOTIDE SEQUENCE [LARGE SCALE GENOMIC DNA]</scope>
    <source>
        <strain evidence="1">V24Sta</strain>
    </source>
</reference>
<dbReference type="AlphaFoldDB" id="B1YDW2"/>
<name>B1YDW2_PYRNV</name>
<dbReference type="RefSeq" id="WP_012350395.1">
    <property type="nucleotide sequence ID" value="NC_010525.1"/>
</dbReference>
<accession>B1YDW2</accession>